<dbReference type="Proteomes" id="UP001290462">
    <property type="component" value="Unassembled WGS sequence"/>
</dbReference>
<evidence type="ECO:0000313" key="4">
    <source>
        <dbReference type="Proteomes" id="UP001290462"/>
    </source>
</evidence>
<dbReference type="AlphaFoldDB" id="A0AAW9K129"/>
<sequence>MKSRNEKIIKKVKGLLAIARDEKNDEESQSAFILAQKLMIQYAISKHEVEDYDLLNGSDKINEESVTIYKRLYWWEHYLSQLIAKNFRVKEYSSGRYIDKGKQRKKKIVFYGYGRDLELAKEMYILAYDVILFHTKQYINESYNDYQEKRSRYVTESIKSSYIKGLLDGLSERFEEQLSVLRESYEVMVLVPREVEESFQEMSADWGTSNIAPPPVEISGAYQEGFRNAKDVDFTRRTINAS</sequence>
<comment type="caution">
    <text evidence="3">The sequence shown here is derived from an EMBL/GenBank/DDBJ whole genome shotgun (WGS) entry which is preliminary data.</text>
</comment>
<evidence type="ECO:0000313" key="3">
    <source>
        <dbReference type="EMBL" id="MDZ5760549.1"/>
    </source>
</evidence>
<proteinExistence type="predicted"/>
<reference evidence="3" key="1">
    <citation type="submission" date="2023-08" db="EMBL/GenBank/DDBJ databases">
        <title>Genomic characterization of piscicolin 126 produced by Carnobacterium maltaromaticum CM22 strain isolated from salmon (Salmo salar).</title>
        <authorList>
            <person name="Gonzalez-Gragera E."/>
            <person name="Garcia-Lopez J.D."/>
            <person name="Teso-Perez C."/>
            <person name="Gimenez-Hernandez I."/>
            <person name="Peralta-Sanchez J.M."/>
            <person name="Valdivia E."/>
            <person name="Montalban-Lopez M."/>
            <person name="Martin-Platero A.M."/>
            <person name="Banos A."/>
            <person name="Martinez-Bueno M."/>
        </authorList>
    </citation>
    <scope>NUCLEOTIDE SEQUENCE</scope>
    <source>
        <strain evidence="3">CM22</strain>
    </source>
</reference>
<dbReference type="InterPro" id="IPR024498">
    <property type="entry name" value="DUF2786"/>
</dbReference>
<protein>
    <submittedName>
        <fullName evidence="3">DUF2786 domain-containing protein</fullName>
    </submittedName>
</protein>
<name>A0AAW9K129_CARML</name>
<feature type="domain" description="DUF7168" evidence="2">
    <location>
        <begin position="65"/>
        <end position="205"/>
    </location>
</feature>
<dbReference type="InterPro" id="IPR055592">
    <property type="entry name" value="DUF7168"/>
</dbReference>
<dbReference type="RefSeq" id="WP_322809719.1">
    <property type="nucleotide sequence ID" value="NZ_JAVBVO010000005.1"/>
</dbReference>
<evidence type="ECO:0000259" key="2">
    <source>
        <dbReference type="Pfam" id="PF23771"/>
    </source>
</evidence>
<feature type="domain" description="DUF2786" evidence="1">
    <location>
        <begin position="7"/>
        <end position="45"/>
    </location>
</feature>
<dbReference type="Pfam" id="PF10979">
    <property type="entry name" value="DUF2786"/>
    <property type="match status" value="1"/>
</dbReference>
<dbReference type="Pfam" id="PF23771">
    <property type="entry name" value="DUF7168"/>
    <property type="match status" value="1"/>
</dbReference>
<accession>A0AAW9K129</accession>
<organism evidence="3 4">
    <name type="scientific">Carnobacterium maltaromaticum</name>
    <name type="common">Carnobacterium piscicola</name>
    <dbReference type="NCBI Taxonomy" id="2751"/>
    <lineage>
        <taxon>Bacteria</taxon>
        <taxon>Bacillati</taxon>
        <taxon>Bacillota</taxon>
        <taxon>Bacilli</taxon>
        <taxon>Lactobacillales</taxon>
        <taxon>Carnobacteriaceae</taxon>
        <taxon>Carnobacterium</taxon>
    </lineage>
</organism>
<dbReference type="EMBL" id="JAVBVO010000005">
    <property type="protein sequence ID" value="MDZ5760549.1"/>
    <property type="molecule type" value="Genomic_DNA"/>
</dbReference>
<evidence type="ECO:0000259" key="1">
    <source>
        <dbReference type="Pfam" id="PF10979"/>
    </source>
</evidence>
<gene>
    <name evidence="3" type="ORF">RAK27_18055</name>
</gene>